<evidence type="ECO:0000259" key="9">
    <source>
        <dbReference type="PROSITE" id="PS50110"/>
    </source>
</evidence>
<evidence type="ECO:0000259" key="10">
    <source>
        <dbReference type="PROSITE" id="PS50112"/>
    </source>
</evidence>
<evidence type="ECO:0000256" key="1">
    <source>
        <dbReference type="ARBA" id="ARBA00000085"/>
    </source>
</evidence>
<dbReference type="Gene3D" id="3.30.450.20">
    <property type="entry name" value="PAS domain"/>
    <property type="match status" value="1"/>
</dbReference>
<evidence type="ECO:0000256" key="4">
    <source>
        <dbReference type="ARBA" id="ARBA00022679"/>
    </source>
</evidence>
<dbReference type="SMART" id="SM00086">
    <property type="entry name" value="PAC"/>
    <property type="match status" value="1"/>
</dbReference>
<dbReference type="InterPro" id="IPR005467">
    <property type="entry name" value="His_kinase_dom"/>
</dbReference>
<dbReference type="CDD" id="cd00130">
    <property type="entry name" value="PAS"/>
    <property type="match status" value="1"/>
</dbReference>
<dbReference type="InterPro" id="IPR035965">
    <property type="entry name" value="PAS-like_dom_sf"/>
</dbReference>
<accession>A0ABZ2LFS5</accession>
<dbReference type="Gene3D" id="1.10.287.130">
    <property type="match status" value="1"/>
</dbReference>
<dbReference type="InterPro" id="IPR036097">
    <property type="entry name" value="HisK_dim/P_sf"/>
</dbReference>
<dbReference type="PROSITE" id="PS50113">
    <property type="entry name" value="PAC"/>
    <property type="match status" value="1"/>
</dbReference>
<keyword evidence="5" id="KW-0418">Kinase</keyword>
<feature type="domain" description="PAS" evidence="10">
    <location>
        <begin position="56"/>
        <end position="129"/>
    </location>
</feature>
<evidence type="ECO:0000313" key="12">
    <source>
        <dbReference type="EMBL" id="WXB09773.1"/>
    </source>
</evidence>
<dbReference type="SUPFAM" id="SSF55874">
    <property type="entry name" value="ATPase domain of HSP90 chaperone/DNA topoisomerase II/histidine kinase"/>
    <property type="match status" value="1"/>
</dbReference>
<dbReference type="InterPro" id="IPR001610">
    <property type="entry name" value="PAC"/>
</dbReference>
<dbReference type="InterPro" id="IPR004358">
    <property type="entry name" value="Sig_transdc_His_kin-like_C"/>
</dbReference>
<dbReference type="SMART" id="SM00091">
    <property type="entry name" value="PAS"/>
    <property type="match status" value="1"/>
</dbReference>
<reference evidence="12" key="1">
    <citation type="submission" date="2021-12" db="EMBL/GenBank/DDBJ databases">
        <title>Discovery of the Pendulisporaceae a myxobacterial family with distinct sporulation behavior and unique specialized metabolism.</title>
        <authorList>
            <person name="Garcia R."/>
            <person name="Popoff A."/>
            <person name="Bader C.D."/>
            <person name="Loehr J."/>
            <person name="Walesch S."/>
            <person name="Walt C."/>
            <person name="Boldt J."/>
            <person name="Bunk B."/>
            <person name="Haeckl F.J.F.P.J."/>
            <person name="Gunesch A.P."/>
            <person name="Birkelbach J."/>
            <person name="Nuebel U."/>
            <person name="Pietschmann T."/>
            <person name="Bach T."/>
            <person name="Mueller R."/>
        </authorList>
    </citation>
    <scope>NUCLEOTIDE SEQUENCE</scope>
    <source>
        <strain evidence="12">MSr11367</strain>
    </source>
</reference>
<keyword evidence="12" id="KW-0067">ATP-binding</keyword>
<evidence type="ECO:0000313" key="13">
    <source>
        <dbReference type="Proteomes" id="UP001374803"/>
    </source>
</evidence>
<feature type="domain" description="Histidine kinase" evidence="8">
    <location>
        <begin position="207"/>
        <end position="424"/>
    </location>
</feature>
<dbReference type="InterPro" id="IPR000014">
    <property type="entry name" value="PAS"/>
</dbReference>
<dbReference type="SUPFAM" id="SSF47384">
    <property type="entry name" value="Homodimeric domain of signal transducing histidine kinase"/>
    <property type="match status" value="1"/>
</dbReference>
<dbReference type="CDD" id="cd17580">
    <property type="entry name" value="REC_2_DhkD-like"/>
    <property type="match status" value="1"/>
</dbReference>
<dbReference type="EMBL" id="CP089983">
    <property type="protein sequence ID" value="WXB09773.1"/>
    <property type="molecule type" value="Genomic_DNA"/>
</dbReference>
<dbReference type="PROSITE" id="PS50110">
    <property type="entry name" value="RESPONSE_REGULATORY"/>
    <property type="match status" value="1"/>
</dbReference>
<dbReference type="PROSITE" id="PS50109">
    <property type="entry name" value="HIS_KIN"/>
    <property type="match status" value="1"/>
</dbReference>
<evidence type="ECO:0000256" key="7">
    <source>
        <dbReference type="SAM" id="MobiDB-lite"/>
    </source>
</evidence>
<dbReference type="PANTHER" id="PTHR43047:SF72">
    <property type="entry name" value="OSMOSENSING HISTIDINE PROTEIN KINASE SLN1"/>
    <property type="match status" value="1"/>
</dbReference>
<dbReference type="Gene3D" id="3.40.50.2300">
    <property type="match status" value="1"/>
</dbReference>
<dbReference type="InterPro" id="IPR003594">
    <property type="entry name" value="HATPase_dom"/>
</dbReference>
<feature type="compositionally biased region" description="Basic and acidic residues" evidence="7">
    <location>
        <begin position="24"/>
        <end position="33"/>
    </location>
</feature>
<dbReference type="SMART" id="SM00387">
    <property type="entry name" value="HATPase_c"/>
    <property type="match status" value="1"/>
</dbReference>
<dbReference type="Pfam" id="PF13426">
    <property type="entry name" value="PAS_9"/>
    <property type="match status" value="1"/>
</dbReference>
<dbReference type="PRINTS" id="PR00344">
    <property type="entry name" value="BCTRLSENSOR"/>
</dbReference>
<evidence type="ECO:0000259" key="8">
    <source>
        <dbReference type="PROSITE" id="PS50109"/>
    </source>
</evidence>
<dbReference type="InterPro" id="IPR001789">
    <property type="entry name" value="Sig_transdc_resp-reg_receiver"/>
</dbReference>
<dbReference type="EC" id="2.7.13.3" evidence="2"/>
<dbReference type="SUPFAM" id="SSF55785">
    <property type="entry name" value="PYP-like sensor domain (PAS domain)"/>
    <property type="match status" value="1"/>
</dbReference>
<dbReference type="InterPro" id="IPR003661">
    <property type="entry name" value="HisK_dim/P_dom"/>
</dbReference>
<keyword evidence="13" id="KW-1185">Reference proteome</keyword>
<dbReference type="InterPro" id="IPR011006">
    <property type="entry name" value="CheY-like_superfamily"/>
</dbReference>
<evidence type="ECO:0000259" key="11">
    <source>
        <dbReference type="PROSITE" id="PS50113"/>
    </source>
</evidence>
<dbReference type="Proteomes" id="UP001374803">
    <property type="component" value="Chromosome"/>
</dbReference>
<dbReference type="CDD" id="cd16922">
    <property type="entry name" value="HATPase_EvgS-ArcB-TorS-like"/>
    <property type="match status" value="1"/>
</dbReference>
<dbReference type="InterPro" id="IPR000700">
    <property type="entry name" value="PAS-assoc_C"/>
</dbReference>
<dbReference type="PROSITE" id="PS50112">
    <property type="entry name" value="PAS"/>
    <property type="match status" value="1"/>
</dbReference>
<dbReference type="RefSeq" id="WP_394839446.1">
    <property type="nucleotide sequence ID" value="NZ_CP089929.1"/>
</dbReference>
<dbReference type="SUPFAM" id="SSF52172">
    <property type="entry name" value="CheY-like"/>
    <property type="match status" value="1"/>
</dbReference>
<dbReference type="CDD" id="cd00082">
    <property type="entry name" value="HisKA"/>
    <property type="match status" value="1"/>
</dbReference>
<dbReference type="Gene3D" id="3.30.565.10">
    <property type="entry name" value="Histidine kinase-like ATPase, C-terminal domain"/>
    <property type="match status" value="1"/>
</dbReference>
<keyword evidence="3 6" id="KW-0597">Phosphoprotein</keyword>
<feature type="domain" description="Response regulatory" evidence="9">
    <location>
        <begin position="455"/>
        <end position="573"/>
    </location>
</feature>
<sequence length="583" mass="64389">MRSERNPAFSTRTSQWLVTPREVTMNDRDETKELSNPGDLQERARSLDEPITSVRSPVTFRMLIESLKDFAIFMLDPAGVVSTWNDGAKRLEGYTAMEIIGKHFSEFYPSEDVASGKCEWELEMAARDGRFEDEGWRLRKDGSRFWANVIITALHDESGALVGYAKVIRDLTERRKAEQERLRAQQERFELEKMHEASRMKDHFLATISHELRTPLNAIVGWAELMKSGDDPTATEKGLDTILRNAKAQITIVDDMLDVSRIVTGKMRLELGSVDLAAIVRDAMEVVRPAADAREVRLEMASPDAPALLVGDAVRLQQMAWNFLSNAVKFSHAGGAVSVSLRRDDSSMLFSVADGGRGIDPEFLPHVFEPFRQADVGTTRRVGGVGLGLAIVKYIVELHGGQVFAESEGYGKGATFTAKIPIRAAVSVQSTAPKGTETSPVPARREPGKSLDGIRVLVVDDEADARELLQVLFRVRGATVQSAASAEEARGAVASFGPDIILCDIGMPREDGYQFLRSIRELPEEQGGRIPAIALTAYAYERDMQRALDAGFDCHLAKPANHVDLVRVIHDLLRSSGTRAVSR</sequence>
<keyword evidence="4" id="KW-0808">Transferase</keyword>
<feature type="modified residue" description="4-aspartylphosphate" evidence="6">
    <location>
        <position position="504"/>
    </location>
</feature>
<dbReference type="Pfam" id="PF00072">
    <property type="entry name" value="Response_reg"/>
    <property type="match status" value="1"/>
</dbReference>
<dbReference type="GO" id="GO:0005524">
    <property type="term" value="F:ATP binding"/>
    <property type="evidence" value="ECO:0007669"/>
    <property type="project" value="UniProtKB-KW"/>
</dbReference>
<keyword evidence="12" id="KW-0547">Nucleotide-binding</keyword>
<name>A0ABZ2LFS5_9BACT</name>
<dbReference type="InterPro" id="IPR036890">
    <property type="entry name" value="HATPase_C_sf"/>
</dbReference>
<dbReference type="SMART" id="SM00388">
    <property type="entry name" value="HisKA"/>
    <property type="match status" value="1"/>
</dbReference>
<feature type="region of interest" description="Disordered" evidence="7">
    <location>
        <begin position="22"/>
        <end position="45"/>
    </location>
</feature>
<evidence type="ECO:0000256" key="5">
    <source>
        <dbReference type="ARBA" id="ARBA00022777"/>
    </source>
</evidence>
<dbReference type="PANTHER" id="PTHR43047">
    <property type="entry name" value="TWO-COMPONENT HISTIDINE PROTEIN KINASE"/>
    <property type="match status" value="1"/>
</dbReference>
<comment type="catalytic activity">
    <reaction evidence="1">
        <text>ATP + protein L-histidine = ADP + protein N-phospho-L-histidine.</text>
        <dbReference type="EC" id="2.7.13.3"/>
    </reaction>
</comment>
<dbReference type="SMART" id="SM00448">
    <property type="entry name" value="REC"/>
    <property type="match status" value="1"/>
</dbReference>
<protein>
    <recommendedName>
        <fullName evidence="2">histidine kinase</fullName>
        <ecNumber evidence="2">2.7.13.3</ecNumber>
    </recommendedName>
</protein>
<proteinExistence type="predicted"/>
<organism evidence="12 13">
    <name type="scientific">Pendulispora rubella</name>
    <dbReference type="NCBI Taxonomy" id="2741070"/>
    <lineage>
        <taxon>Bacteria</taxon>
        <taxon>Pseudomonadati</taxon>
        <taxon>Myxococcota</taxon>
        <taxon>Myxococcia</taxon>
        <taxon>Myxococcales</taxon>
        <taxon>Sorangiineae</taxon>
        <taxon>Pendulisporaceae</taxon>
        <taxon>Pendulispora</taxon>
    </lineage>
</organism>
<evidence type="ECO:0000256" key="3">
    <source>
        <dbReference type="ARBA" id="ARBA00022553"/>
    </source>
</evidence>
<dbReference type="NCBIfam" id="TIGR00229">
    <property type="entry name" value="sensory_box"/>
    <property type="match status" value="1"/>
</dbReference>
<feature type="domain" description="PAC" evidence="11">
    <location>
        <begin position="131"/>
        <end position="183"/>
    </location>
</feature>
<gene>
    <name evidence="12" type="ORF">LVJ94_21400</name>
</gene>
<evidence type="ECO:0000256" key="6">
    <source>
        <dbReference type="PROSITE-ProRule" id="PRU00169"/>
    </source>
</evidence>
<evidence type="ECO:0000256" key="2">
    <source>
        <dbReference type="ARBA" id="ARBA00012438"/>
    </source>
</evidence>
<dbReference type="Pfam" id="PF00512">
    <property type="entry name" value="HisKA"/>
    <property type="match status" value="1"/>
</dbReference>
<dbReference type="Pfam" id="PF02518">
    <property type="entry name" value="HATPase_c"/>
    <property type="match status" value="1"/>
</dbReference>